<dbReference type="GO" id="GO:0016020">
    <property type="term" value="C:membrane"/>
    <property type="evidence" value="ECO:0007669"/>
    <property type="project" value="UniProtKB-SubCell"/>
</dbReference>
<dbReference type="AlphaFoldDB" id="A0A6L7G6P6"/>
<evidence type="ECO:0000313" key="9">
    <source>
        <dbReference type="EMBL" id="MXN18343.1"/>
    </source>
</evidence>
<keyword evidence="10" id="KW-1185">Reference proteome</keyword>
<dbReference type="Proteomes" id="UP000477911">
    <property type="component" value="Unassembled WGS sequence"/>
</dbReference>
<evidence type="ECO:0000313" key="10">
    <source>
        <dbReference type="Proteomes" id="UP000477911"/>
    </source>
</evidence>
<feature type="transmembrane region" description="Helical" evidence="8">
    <location>
        <begin position="91"/>
        <end position="110"/>
    </location>
</feature>
<evidence type="ECO:0000256" key="3">
    <source>
        <dbReference type="ARBA" id="ARBA00022801"/>
    </source>
</evidence>
<dbReference type="EMBL" id="WUMU01000012">
    <property type="protein sequence ID" value="MXN18343.1"/>
    <property type="molecule type" value="Genomic_DNA"/>
</dbReference>
<dbReference type="GO" id="GO:0006672">
    <property type="term" value="P:ceramide metabolic process"/>
    <property type="evidence" value="ECO:0007669"/>
    <property type="project" value="InterPro"/>
</dbReference>
<evidence type="ECO:0008006" key="11">
    <source>
        <dbReference type="Google" id="ProtNLM"/>
    </source>
</evidence>
<evidence type="ECO:0000256" key="6">
    <source>
        <dbReference type="PIRSR" id="PIRSR608901-1"/>
    </source>
</evidence>
<feature type="transmembrane region" description="Helical" evidence="8">
    <location>
        <begin position="122"/>
        <end position="144"/>
    </location>
</feature>
<evidence type="ECO:0000256" key="2">
    <source>
        <dbReference type="ARBA" id="ARBA00022692"/>
    </source>
</evidence>
<keyword evidence="3" id="KW-0378">Hydrolase</keyword>
<dbReference type="GO" id="GO:0046872">
    <property type="term" value="F:metal ion binding"/>
    <property type="evidence" value="ECO:0007669"/>
    <property type="project" value="UniProtKB-KW"/>
</dbReference>
<feature type="transmembrane region" description="Helical" evidence="8">
    <location>
        <begin position="150"/>
        <end position="168"/>
    </location>
</feature>
<name>A0A6L7G6P6_9RHOB</name>
<feature type="binding site" evidence="7">
    <location>
        <position position="208"/>
    </location>
    <ligand>
        <name>Zn(2+)</name>
        <dbReference type="ChEBI" id="CHEBI:29105"/>
        <note>catalytic</note>
    </ligand>
</feature>
<gene>
    <name evidence="9" type="ORF">GR170_10885</name>
</gene>
<keyword evidence="6" id="KW-0106">Calcium</keyword>
<evidence type="ECO:0000256" key="8">
    <source>
        <dbReference type="SAM" id="Phobius"/>
    </source>
</evidence>
<feature type="binding site" evidence="6">
    <location>
        <position position="40"/>
    </location>
    <ligand>
        <name>Ca(2+)</name>
        <dbReference type="ChEBI" id="CHEBI:29108"/>
    </ligand>
</feature>
<evidence type="ECO:0000256" key="1">
    <source>
        <dbReference type="ARBA" id="ARBA00004141"/>
    </source>
</evidence>
<protein>
    <recommendedName>
        <fullName evidence="11">Ceramidase</fullName>
    </recommendedName>
</protein>
<dbReference type="InterPro" id="IPR008901">
    <property type="entry name" value="ACER"/>
</dbReference>
<proteinExistence type="predicted"/>
<feature type="binding site" evidence="7">
    <location>
        <position position="85"/>
    </location>
    <ligand>
        <name>Zn(2+)</name>
        <dbReference type="ChEBI" id="CHEBI:29105"/>
        <note>catalytic</note>
    </ligand>
</feature>
<feature type="transmembrane region" description="Helical" evidence="8">
    <location>
        <begin position="67"/>
        <end position="85"/>
    </location>
</feature>
<feature type="transmembrane region" description="Helical" evidence="8">
    <location>
        <begin position="209"/>
        <end position="228"/>
    </location>
</feature>
<dbReference type="GO" id="GO:0016811">
    <property type="term" value="F:hydrolase activity, acting on carbon-nitrogen (but not peptide) bonds, in linear amides"/>
    <property type="evidence" value="ECO:0007669"/>
    <property type="project" value="InterPro"/>
</dbReference>
<feature type="transmembrane region" description="Helical" evidence="8">
    <location>
        <begin position="175"/>
        <end position="194"/>
    </location>
</feature>
<comment type="subcellular location">
    <subcellularLocation>
        <location evidence="1">Membrane</location>
        <topology evidence="1">Multi-pass membrane protein</topology>
    </subcellularLocation>
</comment>
<comment type="cofactor">
    <cofactor evidence="7">
        <name>Zn(2+)</name>
        <dbReference type="ChEBI" id="CHEBI:29105"/>
    </cofactor>
</comment>
<feature type="binding site" evidence="7">
    <location>
        <position position="212"/>
    </location>
    <ligand>
        <name>Zn(2+)</name>
        <dbReference type="ChEBI" id="CHEBI:29105"/>
        <note>catalytic</note>
    </ligand>
</feature>
<evidence type="ECO:0000256" key="4">
    <source>
        <dbReference type="ARBA" id="ARBA00022989"/>
    </source>
</evidence>
<keyword evidence="7" id="KW-0862">Zinc</keyword>
<dbReference type="Pfam" id="PF05875">
    <property type="entry name" value="Ceramidase"/>
    <property type="match status" value="1"/>
</dbReference>
<accession>A0A6L7G6P6</accession>
<keyword evidence="5 8" id="KW-0472">Membrane</keyword>
<evidence type="ECO:0000256" key="7">
    <source>
        <dbReference type="PIRSR" id="PIRSR608901-2"/>
    </source>
</evidence>
<organism evidence="9 10">
    <name type="scientific">Pseudooceanicola albus</name>
    <dbReference type="NCBI Taxonomy" id="2692189"/>
    <lineage>
        <taxon>Bacteria</taxon>
        <taxon>Pseudomonadati</taxon>
        <taxon>Pseudomonadota</taxon>
        <taxon>Alphaproteobacteria</taxon>
        <taxon>Rhodobacterales</taxon>
        <taxon>Paracoccaceae</taxon>
        <taxon>Pseudooceanicola</taxon>
    </lineage>
</organism>
<reference evidence="9 10" key="1">
    <citation type="submission" date="2019-12" db="EMBL/GenBank/DDBJ databases">
        <authorList>
            <person name="Li M."/>
        </authorList>
    </citation>
    <scope>NUCLEOTIDE SEQUENCE [LARGE SCALE GENOMIC DNA]</scope>
    <source>
        <strain evidence="9 10">GBMRC 2024</strain>
    </source>
</reference>
<keyword evidence="4 8" id="KW-1133">Transmembrane helix</keyword>
<comment type="caution">
    <text evidence="9">The sequence shown here is derived from an EMBL/GenBank/DDBJ whole genome shotgun (WGS) entry which is preliminary data.</text>
</comment>
<evidence type="ECO:0000256" key="5">
    <source>
        <dbReference type="ARBA" id="ARBA00023136"/>
    </source>
</evidence>
<keyword evidence="2 8" id="KW-0812">Transmembrane</keyword>
<sequence length="238" mass="25433">MLSSRFVRSDISGPERLGKGRYADVNGYCERASDPGLWAEPLNAATNVAFLIAAAAMWAPARDLPPARLLCAILALIGLGSGLYHTLATPWAALADTLPILAFILAYLYIATRDFLDQSRAVATTLTLLMVPAMILTAPLFALLPLYGASAAYMPVPVLIAVYAVLMIRRDRGTALNLALGAGLLLLSLTFRSLDGPLCAATHGIGTHLLWHLTNAVLLAWMIGTYLRHMLASVPPGR</sequence>
<keyword evidence="6" id="KW-0479">Metal-binding</keyword>